<gene>
    <name evidence="1" type="ORF">ILEXP_LOCUS43617</name>
</gene>
<accession>A0ABC8TXR2</accession>
<dbReference type="EMBL" id="CAUOFW020006236">
    <property type="protein sequence ID" value="CAK9173884.1"/>
    <property type="molecule type" value="Genomic_DNA"/>
</dbReference>
<name>A0ABC8TXR2_9AQUA</name>
<evidence type="ECO:0000313" key="1">
    <source>
        <dbReference type="EMBL" id="CAK9173884.1"/>
    </source>
</evidence>
<organism evidence="1 2">
    <name type="scientific">Ilex paraguariensis</name>
    <name type="common">yerba mate</name>
    <dbReference type="NCBI Taxonomy" id="185542"/>
    <lineage>
        <taxon>Eukaryota</taxon>
        <taxon>Viridiplantae</taxon>
        <taxon>Streptophyta</taxon>
        <taxon>Embryophyta</taxon>
        <taxon>Tracheophyta</taxon>
        <taxon>Spermatophyta</taxon>
        <taxon>Magnoliopsida</taxon>
        <taxon>eudicotyledons</taxon>
        <taxon>Gunneridae</taxon>
        <taxon>Pentapetalae</taxon>
        <taxon>asterids</taxon>
        <taxon>campanulids</taxon>
        <taxon>Aquifoliales</taxon>
        <taxon>Aquifoliaceae</taxon>
        <taxon>Ilex</taxon>
    </lineage>
</organism>
<sequence>MDEIGEFLSNLQFQCRHVYREANGVADFLASLAVKSGLFEGVLPSYECFCSNIKLRLTIRRRRFVLNGQQLLVGPNLWRGFGVLVSGFQYCQSVSASEVASRYGVQKEGAGMLMSWTAAAVQELF</sequence>
<dbReference type="Proteomes" id="UP001642360">
    <property type="component" value="Unassembled WGS sequence"/>
</dbReference>
<protein>
    <recommendedName>
        <fullName evidence="3">RNase H type-1 domain-containing protein</fullName>
    </recommendedName>
</protein>
<evidence type="ECO:0008006" key="3">
    <source>
        <dbReference type="Google" id="ProtNLM"/>
    </source>
</evidence>
<evidence type="ECO:0000313" key="2">
    <source>
        <dbReference type="Proteomes" id="UP001642360"/>
    </source>
</evidence>
<dbReference type="AlphaFoldDB" id="A0ABC8TXR2"/>
<comment type="caution">
    <text evidence="1">The sequence shown here is derived from an EMBL/GenBank/DDBJ whole genome shotgun (WGS) entry which is preliminary data.</text>
</comment>
<keyword evidence="2" id="KW-1185">Reference proteome</keyword>
<reference evidence="1 2" key="1">
    <citation type="submission" date="2024-02" db="EMBL/GenBank/DDBJ databases">
        <authorList>
            <person name="Vignale AGUSTIN F."/>
            <person name="Sosa J E."/>
            <person name="Modenutti C."/>
        </authorList>
    </citation>
    <scope>NUCLEOTIDE SEQUENCE [LARGE SCALE GENOMIC DNA]</scope>
</reference>
<proteinExistence type="predicted"/>